<dbReference type="AlphaFoldDB" id="A0A1C3KS09"/>
<evidence type="ECO:0000313" key="1">
    <source>
        <dbReference type="EMBL" id="SBT76929.1"/>
    </source>
</evidence>
<proteinExistence type="predicted"/>
<evidence type="ECO:0000313" key="2">
    <source>
        <dbReference type="Proteomes" id="UP000243200"/>
    </source>
</evidence>
<protein>
    <submittedName>
        <fullName evidence="1">Uncharacterized protein</fullName>
    </submittedName>
</protein>
<reference evidence="1 2" key="1">
    <citation type="submission" date="2016-06" db="EMBL/GenBank/DDBJ databases">
        <authorList>
            <consortium name="Pathogen Informatics"/>
        </authorList>
    </citation>
    <scope>NUCLEOTIDE SEQUENCE [LARGE SCALE GENOMIC DNA]</scope>
    <source>
        <strain evidence="1">PowCR01</strain>
    </source>
</reference>
<name>A0A1C3KS09_PLAOA</name>
<dbReference type="VEuPathDB" id="PlasmoDB:POWCR01_090006100"/>
<organism evidence="1 2">
    <name type="scientific">Plasmodium ovale</name>
    <name type="common">malaria parasite P. ovale</name>
    <dbReference type="NCBI Taxonomy" id="36330"/>
    <lineage>
        <taxon>Eukaryota</taxon>
        <taxon>Sar</taxon>
        <taxon>Alveolata</taxon>
        <taxon>Apicomplexa</taxon>
        <taxon>Aconoidasida</taxon>
        <taxon>Haemosporida</taxon>
        <taxon>Plasmodiidae</taxon>
        <taxon>Plasmodium</taxon>
        <taxon>Plasmodium (Plasmodium)</taxon>
    </lineage>
</organism>
<dbReference type="EMBL" id="LT594513">
    <property type="protein sequence ID" value="SBT76929.1"/>
    <property type="molecule type" value="Genomic_DNA"/>
</dbReference>
<dbReference type="Proteomes" id="UP000243200">
    <property type="component" value="Chromosome 9"/>
</dbReference>
<accession>A0A1C3KS09</accession>
<gene>
    <name evidence="1" type="primary">PowCR01_090006100</name>
    <name evidence="1" type="ORF">POWCR01_090006100</name>
</gene>
<sequence>MSYSTKKRENKNLLKKKNSHSFEFNSEIQNDIGVIRSFTSRISKIVSSEEFPLFPLSPLKLSFFPFNGNNAEKTNIHLCSGVYVSELESANNFMSLRTSSIWVLIWM</sequence>